<dbReference type="AlphaFoldDB" id="A0A2U3LH78"/>
<protein>
    <submittedName>
        <fullName evidence="1">Uncharacterized protein</fullName>
    </submittedName>
</protein>
<sequence>MSYSFYINPDKYAMAAQNGINERVVTARVRDLAWSIERAITTPVNYHKWGEWLIIAERNGISRSLFYSRVTRGGMSPKEASEIPSIERDTIIKIMAEKKRKYPKEYEDIAVRNGISKGTFVTRMGRGWSAEIAATTPIDTRFSKRCAL</sequence>
<gene>
    <name evidence="1" type="ORF">SBF1_50074</name>
</gene>
<dbReference type="OrthoDB" id="2418506at2"/>
<reference evidence="2" key="1">
    <citation type="submission" date="2018-02" db="EMBL/GenBank/DDBJ databases">
        <authorList>
            <person name="Hausmann B."/>
        </authorList>
    </citation>
    <scope>NUCLEOTIDE SEQUENCE [LARGE SCALE GENOMIC DNA]</scope>
    <source>
        <strain evidence="2">Peat soil MAG SbF1</strain>
    </source>
</reference>
<dbReference type="Proteomes" id="UP000238916">
    <property type="component" value="Unassembled WGS sequence"/>
</dbReference>
<evidence type="ECO:0000313" key="1">
    <source>
        <dbReference type="EMBL" id="SPF51190.1"/>
    </source>
</evidence>
<organism evidence="1 2">
    <name type="scientific">Candidatus Desulfosporosinus infrequens</name>
    <dbReference type="NCBI Taxonomy" id="2043169"/>
    <lineage>
        <taxon>Bacteria</taxon>
        <taxon>Bacillati</taxon>
        <taxon>Bacillota</taxon>
        <taxon>Clostridia</taxon>
        <taxon>Eubacteriales</taxon>
        <taxon>Desulfitobacteriaceae</taxon>
        <taxon>Desulfosporosinus</taxon>
    </lineage>
</organism>
<evidence type="ECO:0000313" key="2">
    <source>
        <dbReference type="Proteomes" id="UP000238916"/>
    </source>
</evidence>
<name>A0A2U3LH78_9FIRM</name>
<accession>A0A2U3LH78</accession>
<proteinExistence type="predicted"/>
<dbReference type="EMBL" id="OMOF01000445">
    <property type="protein sequence ID" value="SPF51190.1"/>
    <property type="molecule type" value="Genomic_DNA"/>
</dbReference>